<dbReference type="OrthoDB" id="2993351at2759"/>
<dbReference type="Gene3D" id="2.170.150.70">
    <property type="match status" value="1"/>
</dbReference>
<proteinExistence type="predicted"/>
<reference evidence="3 4" key="1">
    <citation type="journal article" date="2015" name="Plant Cell">
        <title>Oil accumulation by the oleaginous diatom Fistulifera solaris as revealed by the genome and transcriptome.</title>
        <authorList>
            <person name="Tanaka T."/>
            <person name="Maeda Y."/>
            <person name="Veluchamy A."/>
            <person name="Tanaka M."/>
            <person name="Abida H."/>
            <person name="Marechal E."/>
            <person name="Bowler C."/>
            <person name="Muto M."/>
            <person name="Sunaga Y."/>
            <person name="Tanaka M."/>
            <person name="Yoshino T."/>
            <person name="Taniguchi T."/>
            <person name="Fukuda Y."/>
            <person name="Nemoto M."/>
            <person name="Matsumoto M."/>
            <person name="Wong P.S."/>
            <person name="Aburatani S."/>
            <person name="Fujibuchi W."/>
        </authorList>
    </citation>
    <scope>NUCLEOTIDE SEQUENCE [LARGE SCALE GENOMIC DNA]</scope>
    <source>
        <strain evidence="3 4">JPCC DA0580</strain>
    </source>
</reference>
<sequence>MYPSKAFSRSDNLVRVIQVILTLRRKRNKMTQQAWNTAVMGLCLTAICLVGFSSFRLETTQKTRNLSLIQKDRVHEVVTELCSKIPDSFRFFVESLCNIFSNYMNERFRKAKTELMEDVVDMTIVNHAGSCQCEAVTFMMEAPRSLKIEPPSMKGAHDDDALDLNSFPKTIVQQKHFSLIQGKENIRSYQKPFKPKETEYHHALAVYAFSHRSKRDQALNPNTIQTFCGLCGTQLVWKPHHKRDAHPLLHVNVHCLKSSWIPLPETEHHLANQKTVTLSRKSVTLDIQKRRDSSGELSTIPSTVSSATSSVHSEKEENKLVHTEASTTSEDGLEKAKYDSTVHDPSEQKLHSFSSVEGEDMERSVCSETASTVTTSSMSMTSGWRLRDPNGVWNSMGSATSTNSKISLEDRLCDKDSQDALLFQMRKHLSSHTSPRNALLKSLDGDEDESDSRSNDDEKSTATSVTDNIPATPATKRKTTPMSNTKKSLFGSGLRSKAAKVVDDDSSASVVSALDNESPGFIPPLSSQSQVYEPPSIFFNKLLRPTR</sequence>
<feature type="transmembrane region" description="Helical" evidence="2">
    <location>
        <begin position="34"/>
        <end position="55"/>
    </location>
</feature>
<organism evidence="3 4">
    <name type="scientific">Fistulifera solaris</name>
    <name type="common">Oleaginous diatom</name>
    <dbReference type="NCBI Taxonomy" id="1519565"/>
    <lineage>
        <taxon>Eukaryota</taxon>
        <taxon>Sar</taxon>
        <taxon>Stramenopiles</taxon>
        <taxon>Ochrophyta</taxon>
        <taxon>Bacillariophyta</taxon>
        <taxon>Bacillariophyceae</taxon>
        <taxon>Bacillariophycidae</taxon>
        <taxon>Naviculales</taxon>
        <taxon>Naviculaceae</taxon>
        <taxon>Fistulifera</taxon>
    </lineage>
</organism>
<dbReference type="AlphaFoldDB" id="A0A1Z5JXE2"/>
<feature type="compositionally biased region" description="Basic and acidic residues" evidence="1">
    <location>
        <begin position="332"/>
        <end position="350"/>
    </location>
</feature>
<feature type="compositionally biased region" description="Low complexity" evidence="1">
    <location>
        <begin position="298"/>
        <end position="311"/>
    </location>
</feature>
<gene>
    <name evidence="3" type="ORF">FisN_10Hh102</name>
</gene>
<dbReference type="EMBL" id="BDSP01000131">
    <property type="protein sequence ID" value="GAX18685.1"/>
    <property type="molecule type" value="Genomic_DNA"/>
</dbReference>
<keyword evidence="2" id="KW-0472">Membrane</keyword>
<keyword evidence="2" id="KW-0812">Transmembrane</keyword>
<keyword evidence="4" id="KW-1185">Reference proteome</keyword>
<evidence type="ECO:0000313" key="3">
    <source>
        <dbReference type="EMBL" id="GAX18685.1"/>
    </source>
</evidence>
<accession>A0A1Z5JXE2</accession>
<evidence type="ECO:0000256" key="1">
    <source>
        <dbReference type="SAM" id="MobiDB-lite"/>
    </source>
</evidence>
<dbReference type="Proteomes" id="UP000198406">
    <property type="component" value="Unassembled WGS sequence"/>
</dbReference>
<feature type="compositionally biased region" description="Basic and acidic residues" evidence="1">
    <location>
        <begin position="312"/>
        <end position="322"/>
    </location>
</feature>
<dbReference type="InParanoid" id="A0A1Z5JXE2"/>
<feature type="compositionally biased region" description="Polar residues" evidence="1">
    <location>
        <begin position="392"/>
        <end position="404"/>
    </location>
</feature>
<comment type="caution">
    <text evidence="3">The sequence shown here is derived from an EMBL/GenBank/DDBJ whole genome shotgun (WGS) entry which is preliminary data.</text>
</comment>
<evidence type="ECO:0000313" key="4">
    <source>
        <dbReference type="Proteomes" id="UP000198406"/>
    </source>
</evidence>
<name>A0A1Z5JXE2_FISSO</name>
<feature type="region of interest" description="Disordered" evidence="1">
    <location>
        <begin position="428"/>
        <end position="508"/>
    </location>
</feature>
<evidence type="ECO:0000256" key="2">
    <source>
        <dbReference type="SAM" id="Phobius"/>
    </source>
</evidence>
<feature type="compositionally biased region" description="Low complexity" evidence="1">
    <location>
        <begin position="364"/>
        <end position="382"/>
    </location>
</feature>
<protein>
    <submittedName>
        <fullName evidence="3">Uncharacterized protein</fullName>
    </submittedName>
</protein>
<feature type="compositionally biased region" description="Basic and acidic residues" evidence="1">
    <location>
        <begin position="451"/>
        <end position="460"/>
    </location>
</feature>
<feature type="region of interest" description="Disordered" evidence="1">
    <location>
        <begin position="288"/>
        <end position="404"/>
    </location>
</feature>
<keyword evidence="2" id="KW-1133">Transmembrane helix</keyword>